<protein>
    <submittedName>
        <fullName evidence="2">NAD(P)H-dependent oxidoreductase</fullName>
    </submittedName>
</protein>
<evidence type="ECO:0000259" key="1">
    <source>
        <dbReference type="PROSITE" id="PS50902"/>
    </source>
</evidence>
<evidence type="ECO:0000313" key="3">
    <source>
        <dbReference type="Proteomes" id="UP001432222"/>
    </source>
</evidence>
<name>A0ABZ1TYT8_9ACTN</name>
<dbReference type="EMBL" id="CP108110">
    <property type="protein sequence ID" value="WUQ83254.1"/>
    <property type="molecule type" value="Genomic_DNA"/>
</dbReference>
<proteinExistence type="predicted"/>
<accession>A0ABZ1TYT8</accession>
<dbReference type="PROSITE" id="PS50902">
    <property type="entry name" value="FLAVODOXIN_LIKE"/>
    <property type="match status" value="1"/>
</dbReference>
<keyword evidence="3" id="KW-1185">Reference proteome</keyword>
<dbReference type="Proteomes" id="UP001432222">
    <property type="component" value="Chromosome"/>
</dbReference>
<gene>
    <name evidence="2" type="ORF">OHA16_09865</name>
</gene>
<dbReference type="PANTHER" id="PTHR30546:SF23">
    <property type="entry name" value="FLAVOPROTEIN-LIKE PROTEIN YCP4-RELATED"/>
    <property type="match status" value="1"/>
</dbReference>
<reference evidence="2" key="1">
    <citation type="submission" date="2022-10" db="EMBL/GenBank/DDBJ databases">
        <title>The complete genomes of actinobacterial strains from the NBC collection.</title>
        <authorList>
            <person name="Joergensen T.S."/>
            <person name="Alvarez Arevalo M."/>
            <person name="Sterndorff E.B."/>
            <person name="Faurdal D."/>
            <person name="Vuksanovic O."/>
            <person name="Mourched A.-S."/>
            <person name="Charusanti P."/>
            <person name="Shaw S."/>
            <person name="Blin K."/>
            <person name="Weber T."/>
        </authorList>
    </citation>
    <scope>NUCLEOTIDE SEQUENCE</scope>
    <source>
        <strain evidence="2">NBC_00222</strain>
    </source>
</reference>
<dbReference type="Gene3D" id="3.40.50.360">
    <property type="match status" value="1"/>
</dbReference>
<dbReference type="SUPFAM" id="SSF52218">
    <property type="entry name" value="Flavoproteins"/>
    <property type="match status" value="1"/>
</dbReference>
<dbReference type="InterPro" id="IPR005025">
    <property type="entry name" value="FMN_Rdtase-like_dom"/>
</dbReference>
<dbReference type="Pfam" id="PF03358">
    <property type="entry name" value="FMN_red"/>
    <property type="match status" value="1"/>
</dbReference>
<sequence length="226" mass="23801">MSTADTSAPTTKISIVYYSGTGNVHKLALAAEEAAVKAGAEVRLRRVPEYVEASLAPEFTEWTEAWQENAAAIAAVPTASVDDLAWADVILLGGPGRFGMIAAPLKHFIELAWPLNARGGLQGKVMASFTSTGAPHGGQEATILSLNAVFYHWGGIIVPPGVTDEIMTAPSNGNPYGVSSVSGRQAIPGRLAENVTEDNLAAVAYQTRRMLDVADALRRGRTAADR</sequence>
<dbReference type="PANTHER" id="PTHR30546">
    <property type="entry name" value="FLAVODOXIN-RELATED PROTEIN WRBA-RELATED"/>
    <property type="match status" value="1"/>
</dbReference>
<dbReference type="InterPro" id="IPR029039">
    <property type="entry name" value="Flavoprotein-like_sf"/>
</dbReference>
<feature type="domain" description="Flavodoxin-like" evidence="1">
    <location>
        <begin position="13"/>
        <end position="186"/>
    </location>
</feature>
<evidence type="ECO:0000313" key="2">
    <source>
        <dbReference type="EMBL" id="WUQ83254.1"/>
    </source>
</evidence>
<dbReference type="InterPro" id="IPR008254">
    <property type="entry name" value="Flavodoxin/NO_synth"/>
</dbReference>
<organism evidence="2 3">
    <name type="scientific">Kitasatospora purpeofusca</name>
    <dbReference type="NCBI Taxonomy" id="67352"/>
    <lineage>
        <taxon>Bacteria</taxon>
        <taxon>Bacillati</taxon>
        <taxon>Actinomycetota</taxon>
        <taxon>Actinomycetes</taxon>
        <taxon>Kitasatosporales</taxon>
        <taxon>Streptomycetaceae</taxon>
        <taxon>Kitasatospora</taxon>
    </lineage>
</organism>
<dbReference type="RefSeq" id="WP_328954287.1">
    <property type="nucleotide sequence ID" value="NZ_CP108110.1"/>
</dbReference>